<dbReference type="Proteomes" id="UP000016666">
    <property type="component" value="Unassembled WGS sequence"/>
</dbReference>
<reference evidence="2" key="3">
    <citation type="submission" date="2025-09" db="UniProtKB">
        <authorList>
            <consortium name="Ensembl"/>
        </authorList>
    </citation>
    <scope>IDENTIFICATION</scope>
</reference>
<sequence>DLGFGVSVVPRLGWALGFGIWALWGSDWGEIWDLGPPRCCAWGCDLGFGIWDLGSRCHNWGGIWGLCGATFGVGFRIWDLGSQCCVRGFRIWDFCLCGAAIGAKFGIWGLLAAALGAELWDLGFGVPVPRSGVLGFCPPPDPAALPPQLRRALERARQGADFMPSSQTSRVLAAELGSGWRGRLGAFEELPFAAASIGQVHRAALPDGTPLAIKVQYPGVARSIGSDVANLLALLKVTPGLPEGEVGILG</sequence>
<dbReference type="STRING" id="8840.ENSAPLP00000026132"/>
<accession>A0A493TJR5</accession>
<dbReference type="GeneTree" id="ENSGT00940000169293"/>
<dbReference type="PANTHER" id="PTHR43851:SF4">
    <property type="entry name" value="ATYPICAL KINASE COQ8B, MITOCHONDRIAL"/>
    <property type="match status" value="1"/>
</dbReference>
<dbReference type="GO" id="GO:0006744">
    <property type="term" value="P:ubiquinone biosynthetic process"/>
    <property type="evidence" value="ECO:0007669"/>
    <property type="project" value="TreeGrafter"/>
</dbReference>
<dbReference type="AlphaFoldDB" id="A0A493TJR5"/>
<evidence type="ECO:0000259" key="1">
    <source>
        <dbReference type="Pfam" id="PF03109"/>
    </source>
</evidence>
<dbReference type="InterPro" id="IPR051409">
    <property type="entry name" value="Atypical_kinase_ADCK"/>
</dbReference>
<keyword evidence="3" id="KW-1185">Reference proteome</keyword>
<evidence type="ECO:0000313" key="3">
    <source>
        <dbReference type="Proteomes" id="UP000016666"/>
    </source>
</evidence>
<dbReference type="Ensembl" id="ENSAPLT00000031162.1">
    <property type="protein sequence ID" value="ENSAPLP00000026132.1"/>
    <property type="gene ID" value="ENSAPLG00000030209.1"/>
</dbReference>
<reference evidence="3" key="1">
    <citation type="submission" date="2017-10" db="EMBL/GenBank/DDBJ databases">
        <title>A new Pekin duck reference genome.</title>
        <authorList>
            <person name="Hou Z.-C."/>
            <person name="Zhou Z.-K."/>
            <person name="Zhu F."/>
            <person name="Hou S.-S."/>
        </authorList>
    </citation>
    <scope>NUCLEOTIDE SEQUENCE [LARGE SCALE GENOMIC DNA]</scope>
</reference>
<dbReference type="PANTHER" id="PTHR43851">
    <property type="match status" value="1"/>
</dbReference>
<reference evidence="2" key="2">
    <citation type="submission" date="2025-08" db="UniProtKB">
        <authorList>
            <consortium name="Ensembl"/>
        </authorList>
    </citation>
    <scope>IDENTIFICATION</scope>
</reference>
<dbReference type="InterPro" id="IPR004147">
    <property type="entry name" value="ABC1_dom"/>
</dbReference>
<feature type="domain" description="ABC1 atypical kinase-like" evidence="1">
    <location>
        <begin position="157"/>
        <end position="240"/>
    </location>
</feature>
<protein>
    <recommendedName>
        <fullName evidence="1">ABC1 atypical kinase-like domain-containing protein</fullName>
    </recommendedName>
</protein>
<evidence type="ECO:0000313" key="2">
    <source>
        <dbReference type="Ensembl" id="ENSAPLP00000026132.1"/>
    </source>
</evidence>
<name>A0A493TJR5_ANAPP</name>
<proteinExistence type="predicted"/>
<organism evidence="2 3">
    <name type="scientific">Anas platyrhynchos platyrhynchos</name>
    <name type="common">Northern mallard</name>
    <dbReference type="NCBI Taxonomy" id="8840"/>
    <lineage>
        <taxon>Eukaryota</taxon>
        <taxon>Metazoa</taxon>
        <taxon>Chordata</taxon>
        <taxon>Craniata</taxon>
        <taxon>Vertebrata</taxon>
        <taxon>Euteleostomi</taxon>
        <taxon>Archelosauria</taxon>
        <taxon>Archosauria</taxon>
        <taxon>Dinosauria</taxon>
        <taxon>Saurischia</taxon>
        <taxon>Theropoda</taxon>
        <taxon>Coelurosauria</taxon>
        <taxon>Aves</taxon>
        <taxon>Neognathae</taxon>
        <taxon>Galloanserae</taxon>
        <taxon>Anseriformes</taxon>
        <taxon>Anatidae</taxon>
        <taxon>Anatinae</taxon>
        <taxon>Anas</taxon>
    </lineage>
</organism>
<dbReference type="Pfam" id="PF03109">
    <property type="entry name" value="ABC1"/>
    <property type="match status" value="1"/>
</dbReference>